<dbReference type="InterPro" id="IPR037026">
    <property type="entry name" value="Vgr_OB-fold_dom_sf"/>
</dbReference>
<reference evidence="2" key="1">
    <citation type="submission" date="2021-10" db="EMBL/GenBank/DDBJ databases">
        <title>Loktanella gaetbuli sp. nov., isolated from a tidal flat.</title>
        <authorList>
            <person name="Park S."/>
            <person name="Yoon J.-H."/>
        </authorList>
    </citation>
    <scope>NUCLEOTIDE SEQUENCE</scope>
    <source>
        <strain evidence="2">TSTF-M6</strain>
    </source>
</reference>
<keyword evidence="3" id="KW-1185">Reference proteome</keyword>
<feature type="domain" description="Gp5/Type VI secretion system Vgr protein OB-fold" evidence="1">
    <location>
        <begin position="18"/>
        <end position="84"/>
    </location>
</feature>
<evidence type="ECO:0000313" key="3">
    <source>
        <dbReference type="Proteomes" id="UP001138961"/>
    </source>
</evidence>
<dbReference type="Gene3D" id="2.40.50.230">
    <property type="entry name" value="Gp5 N-terminal domain"/>
    <property type="match status" value="1"/>
</dbReference>
<evidence type="ECO:0000259" key="1">
    <source>
        <dbReference type="Pfam" id="PF04717"/>
    </source>
</evidence>
<dbReference type="NCBIfam" id="TIGR01644">
    <property type="entry name" value="phage_P2_V"/>
    <property type="match status" value="1"/>
</dbReference>
<dbReference type="EMBL" id="JAJATZ010000002">
    <property type="protein sequence ID" value="MCB5198594.1"/>
    <property type="molecule type" value="Genomic_DNA"/>
</dbReference>
<protein>
    <submittedName>
        <fullName evidence="2">Phage baseplate assembly protein V</fullName>
    </submittedName>
</protein>
<dbReference type="RefSeq" id="WP_226747508.1">
    <property type="nucleotide sequence ID" value="NZ_JAJATZ010000002.1"/>
</dbReference>
<proteinExistence type="predicted"/>
<dbReference type="InterPro" id="IPR006531">
    <property type="entry name" value="Gp5/Vgr_OB"/>
</dbReference>
<dbReference type="Pfam" id="PF04717">
    <property type="entry name" value="Phage_base_V"/>
    <property type="match status" value="1"/>
</dbReference>
<dbReference type="InterPro" id="IPR044033">
    <property type="entry name" value="GpV-like_apex"/>
</dbReference>
<organism evidence="2 3">
    <name type="scientific">Loktanella gaetbuli</name>
    <dbReference type="NCBI Taxonomy" id="2881335"/>
    <lineage>
        <taxon>Bacteria</taxon>
        <taxon>Pseudomonadati</taxon>
        <taxon>Pseudomonadota</taxon>
        <taxon>Alphaproteobacteria</taxon>
        <taxon>Rhodobacterales</taxon>
        <taxon>Roseobacteraceae</taxon>
        <taxon>Loktanella</taxon>
    </lineage>
</organism>
<sequence length="143" mass="14152">MTLAAAEADRRIANVLQVGTIVSVDPAGPSVAVNLGDITIPAAAVGMMRAGGLSLWWMPAIGEQVLIACPGGDMARAIVVCGIFAGNAPSDDAAVPLFELAGGEIHFNGTLIVSGDVIAGGISLQNHIHGGVTGGAATTEGPQ</sequence>
<gene>
    <name evidence="2" type="ORF">LGQ03_05025</name>
</gene>
<dbReference type="Pfam" id="PF18946">
    <property type="entry name" value="Apex"/>
    <property type="match status" value="1"/>
</dbReference>
<name>A0ABS8BS76_9RHOB</name>
<dbReference type="Proteomes" id="UP001138961">
    <property type="component" value="Unassembled WGS sequence"/>
</dbReference>
<comment type="caution">
    <text evidence="2">The sequence shown here is derived from an EMBL/GenBank/DDBJ whole genome shotgun (WGS) entry which is preliminary data.</text>
</comment>
<evidence type="ECO:0000313" key="2">
    <source>
        <dbReference type="EMBL" id="MCB5198594.1"/>
    </source>
</evidence>
<dbReference type="InterPro" id="IPR013046">
    <property type="entry name" value="GpV/Gp45"/>
</dbReference>
<accession>A0ABS8BS76</accession>